<keyword evidence="3" id="KW-0732">Signal</keyword>
<proteinExistence type="predicted"/>
<keyword evidence="2" id="KW-0812">Transmembrane</keyword>
<dbReference type="STRING" id="454130.A0A0U5GFC2"/>
<accession>A0A0U5GFC2</accession>
<dbReference type="OrthoDB" id="4475228at2759"/>
<reference evidence="5" key="1">
    <citation type="journal article" date="2016" name="Genome Announc.">
        <title>Draft genome sequences of fungus Aspergillus calidoustus.</title>
        <authorList>
            <person name="Horn F."/>
            <person name="Linde J."/>
            <person name="Mattern D.J."/>
            <person name="Walther G."/>
            <person name="Guthke R."/>
            <person name="Scherlach K."/>
            <person name="Martin K."/>
            <person name="Brakhage A.A."/>
            <person name="Petzke L."/>
            <person name="Valiante V."/>
        </authorList>
    </citation>
    <scope>NUCLEOTIDE SEQUENCE [LARGE SCALE GENOMIC DNA]</scope>
    <source>
        <strain evidence="5">SF006504</strain>
    </source>
</reference>
<keyword evidence="5" id="KW-1185">Reference proteome</keyword>
<sequence>MSISIKSIFQLLSGIGALPLGISARECYTNELNANGKHSLWLYEASQLRRFEGCTTIIGDMWISEQFAGSIVLNGVTHFNGTLGAGHDYNVYTVLDSIEMSDAIYIKRISLHQSRMVSELSLPRAEEMGGLDLYQPDDGTYDLRGLKRIGSVYVRGGERNVSFPSLEEITSDVMLEESSSVGSERGPRVMHFPALKYAESMYLTGQIASVYTPELQMIGAMYVRACNTTLPAVDLPCLSDSGRWWRSTPAHINLSGPINRINLGRLQRIDGNIVVNAEVPVRIESSIKWAKRLQLSGELEALNFSQFRSAGALAISSNIRANCSSNLIHVYRNYWPSREATFCNEESLQYADDHMLVTQTPSPGPSPNPTTSPYPSWTPTPTPTPTPLTVWGERGLSFGAWIGAFITLSWVAIFVIAAFLMLRRVILGRKELLKAVFAWGEDVKDPTPPPYSDDGLPPYMDDVKG</sequence>
<evidence type="ECO:0000256" key="3">
    <source>
        <dbReference type="SAM" id="SignalP"/>
    </source>
</evidence>
<dbReference type="SUPFAM" id="SSF52058">
    <property type="entry name" value="L domain-like"/>
    <property type="match status" value="1"/>
</dbReference>
<protein>
    <submittedName>
        <fullName evidence="4">Uncharacterized protein</fullName>
    </submittedName>
</protein>
<organism evidence="4 5">
    <name type="scientific">Aspergillus calidoustus</name>
    <dbReference type="NCBI Taxonomy" id="454130"/>
    <lineage>
        <taxon>Eukaryota</taxon>
        <taxon>Fungi</taxon>
        <taxon>Dikarya</taxon>
        <taxon>Ascomycota</taxon>
        <taxon>Pezizomycotina</taxon>
        <taxon>Eurotiomycetes</taxon>
        <taxon>Eurotiomycetidae</taxon>
        <taxon>Eurotiales</taxon>
        <taxon>Aspergillaceae</taxon>
        <taxon>Aspergillus</taxon>
        <taxon>Aspergillus subgen. Nidulantes</taxon>
    </lineage>
</organism>
<feature type="compositionally biased region" description="Pro residues" evidence="1">
    <location>
        <begin position="362"/>
        <end position="382"/>
    </location>
</feature>
<feature type="region of interest" description="Disordered" evidence="1">
    <location>
        <begin position="360"/>
        <end position="382"/>
    </location>
</feature>
<evidence type="ECO:0000313" key="4">
    <source>
        <dbReference type="EMBL" id="CEL10587.1"/>
    </source>
</evidence>
<feature type="region of interest" description="Disordered" evidence="1">
    <location>
        <begin position="444"/>
        <end position="465"/>
    </location>
</feature>
<dbReference type="AlphaFoldDB" id="A0A0U5GFC2"/>
<evidence type="ECO:0000256" key="1">
    <source>
        <dbReference type="SAM" id="MobiDB-lite"/>
    </source>
</evidence>
<evidence type="ECO:0000256" key="2">
    <source>
        <dbReference type="SAM" id="Phobius"/>
    </source>
</evidence>
<feature type="transmembrane region" description="Helical" evidence="2">
    <location>
        <begin position="398"/>
        <end position="422"/>
    </location>
</feature>
<evidence type="ECO:0000313" key="5">
    <source>
        <dbReference type="Proteomes" id="UP000054771"/>
    </source>
</evidence>
<feature type="chain" id="PRO_5006857821" evidence="3">
    <location>
        <begin position="25"/>
        <end position="465"/>
    </location>
</feature>
<name>A0A0U5GFC2_ASPCI</name>
<dbReference type="Proteomes" id="UP000054771">
    <property type="component" value="Unassembled WGS sequence"/>
</dbReference>
<keyword evidence="2" id="KW-0472">Membrane</keyword>
<dbReference type="EMBL" id="CDMC01000019">
    <property type="protein sequence ID" value="CEL10587.1"/>
    <property type="molecule type" value="Genomic_DNA"/>
</dbReference>
<gene>
    <name evidence="4" type="ORF">ASPCAL13704</name>
</gene>
<keyword evidence="2" id="KW-1133">Transmembrane helix</keyword>
<feature type="signal peptide" evidence="3">
    <location>
        <begin position="1"/>
        <end position="24"/>
    </location>
</feature>